<accession>S2JMH9</accession>
<dbReference type="InParanoid" id="S2JMH9"/>
<name>S2JMH9_MUCC1</name>
<dbReference type="VEuPathDB" id="FungiDB:HMPREF1544_01677"/>
<keyword evidence="2" id="KW-1185">Reference proteome</keyword>
<organism evidence="1 2">
    <name type="scientific">Mucor circinelloides f. circinelloides (strain 1006PhL)</name>
    <name type="common">Mucormycosis agent</name>
    <name type="synonym">Calyptromyces circinelloides</name>
    <dbReference type="NCBI Taxonomy" id="1220926"/>
    <lineage>
        <taxon>Eukaryota</taxon>
        <taxon>Fungi</taxon>
        <taxon>Fungi incertae sedis</taxon>
        <taxon>Mucoromycota</taxon>
        <taxon>Mucoromycotina</taxon>
        <taxon>Mucoromycetes</taxon>
        <taxon>Mucorales</taxon>
        <taxon>Mucorineae</taxon>
        <taxon>Mucoraceae</taxon>
        <taxon>Mucor</taxon>
    </lineage>
</organism>
<evidence type="ECO:0000313" key="2">
    <source>
        <dbReference type="Proteomes" id="UP000014254"/>
    </source>
</evidence>
<protein>
    <submittedName>
        <fullName evidence="1">Uncharacterized protein</fullName>
    </submittedName>
</protein>
<dbReference type="EMBL" id="KE123908">
    <property type="protein sequence ID" value="EPB91546.1"/>
    <property type="molecule type" value="Genomic_DNA"/>
</dbReference>
<gene>
    <name evidence="1" type="ORF">HMPREF1544_01677</name>
</gene>
<dbReference type="OrthoDB" id="2275967at2759"/>
<dbReference type="Proteomes" id="UP000014254">
    <property type="component" value="Unassembled WGS sequence"/>
</dbReference>
<sequence length="117" mass="13633">MGEKLDKRKIYKADGIIRLEKYKDLEILILETAGPFGHEDNAKTTFDNSKGMFALLSMLKTIADQYKHASVEKLSKLKLYFVQPSGHHIRLWSMQYAKNGPYDFVREEKNPAERRLQ</sequence>
<reference evidence="2" key="1">
    <citation type="submission" date="2013-05" db="EMBL/GenBank/DDBJ databases">
        <title>The Genome sequence of Mucor circinelloides f. circinelloides 1006PhL.</title>
        <authorList>
            <consortium name="The Broad Institute Genomics Platform"/>
            <person name="Cuomo C."/>
            <person name="Earl A."/>
            <person name="Findley K."/>
            <person name="Lee S.C."/>
            <person name="Walker B."/>
            <person name="Young S."/>
            <person name="Zeng Q."/>
            <person name="Gargeya S."/>
            <person name="Fitzgerald M."/>
            <person name="Haas B."/>
            <person name="Abouelleil A."/>
            <person name="Allen A.W."/>
            <person name="Alvarado L."/>
            <person name="Arachchi H.M."/>
            <person name="Berlin A.M."/>
            <person name="Chapman S.B."/>
            <person name="Gainer-Dewar J."/>
            <person name="Goldberg J."/>
            <person name="Griggs A."/>
            <person name="Gujja S."/>
            <person name="Hansen M."/>
            <person name="Howarth C."/>
            <person name="Imamovic A."/>
            <person name="Ireland A."/>
            <person name="Larimer J."/>
            <person name="McCowan C."/>
            <person name="Murphy C."/>
            <person name="Pearson M."/>
            <person name="Poon T.W."/>
            <person name="Priest M."/>
            <person name="Roberts A."/>
            <person name="Saif S."/>
            <person name="Shea T."/>
            <person name="Sisk P."/>
            <person name="Sykes S."/>
            <person name="Wortman J."/>
            <person name="Nusbaum C."/>
            <person name="Birren B."/>
        </authorList>
    </citation>
    <scope>NUCLEOTIDE SEQUENCE [LARGE SCALE GENOMIC DNA]</scope>
    <source>
        <strain evidence="2">1006PhL</strain>
    </source>
</reference>
<dbReference type="AlphaFoldDB" id="S2JMH9"/>
<proteinExistence type="predicted"/>
<dbReference type="OMA" id="AIRLTEC"/>
<evidence type="ECO:0000313" key="1">
    <source>
        <dbReference type="EMBL" id="EPB91546.1"/>
    </source>
</evidence>